<evidence type="ECO:0000256" key="1">
    <source>
        <dbReference type="SAM" id="MobiDB-lite"/>
    </source>
</evidence>
<dbReference type="EMBL" id="CAJNOT010005903">
    <property type="protein sequence ID" value="CAF1477755.1"/>
    <property type="molecule type" value="Genomic_DNA"/>
</dbReference>
<evidence type="ECO:0000313" key="3">
    <source>
        <dbReference type="Proteomes" id="UP000663864"/>
    </source>
</evidence>
<dbReference type="AlphaFoldDB" id="A0A815RI01"/>
<comment type="caution">
    <text evidence="2">The sequence shown here is derived from an EMBL/GenBank/DDBJ whole genome shotgun (WGS) entry which is preliminary data.</text>
</comment>
<feature type="non-terminal residue" evidence="2">
    <location>
        <position position="1"/>
    </location>
</feature>
<feature type="region of interest" description="Disordered" evidence="1">
    <location>
        <begin position="1"/>
        <end position="29"/>
    </location>
</feature>
<evidence type="ECO:0000313" key="2">
    <source>
        <dbReference type="EMBL" id="CAF1477755.1"/>
    </source>
</evidence>
<name>A0A815RI01_9BILA</name>
<dbReference type="PANTHER" id="PTHR46601:SF1">
    <property type="entry name" value="ADF-H DOMAIN-CONTAINING PROTEIN"/>
    <property type="match status" value="1"/>
</dbReference>
<feature type="compositionally biased region" description="Polar residues" evidence="1">
    <location>
        <begin position="1"/>
        <end position="14"/>
    </location>
</feature>
<accession>A0A815RI01</accession>
<dbReference type="Proteomes" id="UP000663864">
    <property type="component" value="Unassembled WGS sequence"/>
</dbReference>
<organism evidence="2 3">
    <name type="scientific">Rotaria sordida</name>
    <dbReference type="NCBI Taxonomy" id="392033"/>
    <lineage>
        <taxon>Eukaryota</taxon>
        <taxon>Metazoa</taxon>
        <taxon>Spiralia</taxon>
        <taxon>Gnathifera</taxon>
        <taxon>Rotifera</taxon>
        <taxon>Eurotatoria</taxon>
        <taxon>Bdelloidea</taxon>
        <taxon>Philodinida</taxon>
        <taxon>Philodinidae</taxon>
        <taxon>Rotaria</taxon>
    </lineage>
</organism>
<reference evidence="2" key="1">
    <citation type="submission" date="2021-02" db="EMBL/GenBank/DDBJ databases">
        <authorList>
            <person name="Nowell W R."/>
        </authorList>
    </citation>
    <scope>NUCLEOTIDE SEQUENCE</scope>
</reference>
<sequence length="531" mass="61365">KDSFGCTSPATASTPMDPDEPPPTRASASAALSNISTLSSDVVSLSDSEDSSSNILEEEIMDLNAQLNRKNSVELLNNVFSLVGLSPIREIRNRSFIREQVNIALTFIRQTAEQIYKGEEKDEKYLIDDQPNITMNEAMELVNNFKSLVDSSDYSEKIKRFTLAPVNWEHQARYSIYLRDAGQILSLPIDLRGNIPFGPVIEKEIFNFFHSDEISRNCMCEYHQNPALLLTALNRLMNSRYELTSFIKLMICEQETNDCYSRECSMCNTNLPSSFFIEQLKAKEVNEDDDVTWMIWERNEKRTELQRHTTSITTLLEKLDSLWSKFLIHNFYTIEQREYIKKIKSESSEKGTAVVQLDFAENFTLLSQAAVQSSYWSQKQAPVFTVHIKMGTGHRNLVFISDYMKYTTEFVYQAQRTINDFIKKWYPNVKKINYLSDGATAHFKNVNDYQLMKGDLEPNRPVEAFYIKSSDVDNTFKETLEKRWSHLPKTPWIQGIQSNHQFDPITIGKITCRQMSSSRNFKTFELSLLSK</sequence>
<proteinExistence type="predicted"/>
<protein>
    <submittedName>
        <fullName evidence="2">Uncharacterized protein</fullName>
    </submittedName>
</protein>
<gene>
    <name evidence="2" type="ORF">ZHD862_LOCUS36425</name>
</gene>
<dbReference type="PANTHER" id="PTHR46601">
    <property type="entry name" value="ULP_PROTEASE DOMAIN-CONTAINING PROTEIN"/>
    <property type="match status" value="1"/>
</dbReference>